<name>A0AA94L1I8_DESDE</name>
<evidence type="ECO:0000313" key="2">
    <source>
        <dbReference type="EMBL" id="SFW25160.1"/>
    </source>
</evidence>
<dbReference type="AlphaFoldDB" id="A0AA94L1I8"/>
<comment type="caution">
    <text evidence="2">The sequence shown here is derived from an EMBL/GenBank/DDBJ whole genome shotgun (WGS) entry which is preliminary data.</text>
</comment>
<protein>
    <submittedName>
        <fullName evidence="2">Uncharacterized protein</fullName>
    </submittedName>
</protein>
<feature type="compositionally biased region" description="Low complexity" evidence="1">
    <location>
        <begin position="94"/>
        <end position="113"/>
    </location>
</feature>
<organism evidence="2 3">
    <name type="scientific">Desulfovibrio desulfuricans</name>
    <dbReference type="NCBI Taxonomy" id="876"/>
    <lineage>
        <taxon>Bacteria</taxon>
        <taxon>Pseudomonadati</taxon>
        <taxon>Thermodesulfobacteriota</taxon>
        <taxon>Desulfovibrionia</taxon>
        <taxon>Desulfovibrionales</taxon>
        <taxon>Desulfovibrionaceae</taxon>
        <taxon>Desulfovibrio</taxon>
    </lineage>
</organism>
<feature type="region of interest" description="Disordered" evidence="1">
    <location>
        <begin position="94"/>
        <end position="128"/>
    </location>
</feature>
<gene>
    <name evidence="2" type="ORF">SAMN02910291_00554</name>
</gene>
<dbReference type="Proteomes" id="UP000182680">
    <property type="component" value="Unassembled WGS sequence"/>
</dbReference>
<reference evidence="3" key="1">
    <citation type="submission" date="2016-11" db="EMBL/GenBank/DDBJ databases">
        <authorList>
            <person name="Jaros S."/>
            <person name="Januszkiewicz K."/>
            <person name="Wedrychowicz H."/>
        </authorList>
    </citation>
    <scope>NUCLEOTIDE SEQUENCE [LARGE SCALE GENOMIC DNA]</scope>
    <source>
        <strain evidence="3">DSM 7057</strain>
    </source>
</reference>
<evidence type="ECO:0000313" key="3">
    <source>
        <dbReference type="Proteomes" id="UP000182680"/>
    </source>
</evidence>
<dbReference type="EMBL" id="FPIW01000006">
    <property type="protein sequence ID" value="SFW25160.1"/>
    <property type="molecule type" value="Genomic_DNA"/>
</dbReference>
<dbReference type="RefSeq" id="WP_072311319.1">
    <property type="nucleotide sequence ID" value="NZ_FPIW01000006.1"/>
</dbReference>
<sequence length="128" mass="12992">MVVSSSQGSATQESTTVDEAKRRLREAAAGFDPYSLVRKRPLTCAGSAFLLGLGWRLVQPGRMASGIMVFALQSMSKMVAGNLAARLKGAFSEAPATGEASGSTSGTAGPDSAVPVFPSGADASAPQL</sequence>
<accession>A0AA94L1I8</accession>
<evidence type="ECO:0000256" key="1">
    <source>
        <dbReference type="SAM" id="MobiDB-lite"/>
    </source>
</evidence>
<proteinExistence type="predicted"/>